<proteinExistence type="predicted"/>
<name>A0A1M6CGD8_9BACT</name>
<sequence>MNSTLTPWEMALQLYAEIGEGAQDLMQDMAWHVHHGYVYASPSMFAMVRPVCTSWGAEAICDCTDARAADGAEFNELTSYPDCWHIHLAVGEMRELLSLLPYALPYLSYERRGVFKLHSMESFKV</sequence>
<evidence type="ECO:0000313" key="1">
    <source>
        <dbReference type="EMBL" id="SHI59804.1"/>
    </source>
</evidence>
<protein>
    <submittedName>
        <fullName evidence="1">Uncharacterized protein</fullName>
    </submittedName>
</protein>
<organism evidence="1 2">
    <name type="scientific">Rubritalea squalenifaciens DSM 18772</name>
    <dbReference type="NCBI Taxonomy" id="1123071"/>
    <lineage>
        <taxon>Bacteria</taxon>
        <taxon>Pseudomonadati</taxon>
        <taxon>Verrucomicrobiota</taxon>
        <taxon>Verrucomicrobiia</taxon>
        <taxon>Verrucomicrobiales</taxon>
        <taxon>Rubritaleaceae</taxon>
        <taxon>Rubritalea</taxon>
    </lineage>
</organism>
<gene>
    <name evidence="1" type="ORF">SAMN02745181_0467</name>
</gene>
<dbReference type="AlphaFoldDB" id="A0A1M6CGD8"/>
<reference evidence="1 2" key="1">
    <citation type="submission" date="2016-11" db="EMBL/GenBank/DDBJ databases">
        <authorList>
            <person name="Jaros S."/>
            <person name="Januszkiewicz K."/>
            <person name="Wedrychowicz H."/>
        </authorList>
    </citation>
    <scope>NUCLEOTIDE SEQUENCE [LARGE SCALE GENOMIC DNA]</scope>
    <source>
        <strain evidence="1 2">DSM 18772</strain>
    </source>
</reference>
<dbReference type="Proteomes" id="UP000184510">
    <property type="component" value="Unassembled WGS sequence"/>
</dbReference>
<accession>A0A1M6CGD8</accession>
<keyword evidence="2" id="KW-1185">Reference proteome</keyword>
<dbReference type="EMBL" id="FQYR01000002">
    <property type="protein sequence ID" value="SHI59804.1"/>
    <property type="molecule type" value="Genomic_DNA"/>
</dbReference>
<dbReference type="STRING" id="1123071.SAMN02745181_0467"/>
<dbReference type="InParanoid" id="A0A1M6CGD8"/>
<evidence type="ECO:0000313" key="2">
    <source>
        <dbReference type="Proteomes" id="UP000184510"/>
    </source>
</evidence>